<reference evidence="1" key="1">
    <citation type="journal article" date="2015" name="Nature">
        <title>Complex archaea that bridge the gap between prokaryotes and eukaryotes.</title>
        <authorList>
            <person name="Spang A."/>
            <person name="Saw J.H."/>
            <person name="Jorgensen S.L."/>
            <person name="Zaremba-Niedzwiedzka K."/>
            <person name="Martijn J."/>
            <person name="Lind A.E."/>
            <person name="van Eijk R."/>
            <person name="Schleper C."/>
            <person name="Guy L."/>
            <person name="Ettema T.J."/>
        </authorList>
    </citation>
    <scope>NUCLEOTIDE SEQUENCE</scope>
</reference>
<organism evidence="1">
    <name type="scientific">marine sediment metagenome</name>
    <dbReference type="NCBI Taxonomy" id="412755"/>
    <lineage>
        <taxon>unclassified sequences</taxon>
        <taxon>metagenomes</taxon>
        <taxon>ecological metagenomes</taxon>
    </lineage>
</organism>
<gene>
    <name evidence="1" type="ORF">LCGC14_1471620</name>
</gene>
<sequence length="40" mass="5154">LREFRNYIHIQKEGMKKQIDEKWYKIIKPVFEDLYKHFKL</sequence>
<proteinExistence type="predicted"/>
<evidence type="ECO:0000313" key="1">
    <source>
        <dbReference type="EMBL" id="KKM67392.1"/>
    </source>
</evidence>
<comment type="caution">
    <text evidence="1">The sequence shown here is derived from an EMBL/GenBank/DDBJ whole genome shotgun (WGS) entry which is preliminary data.</text>
</comment>
<protein>
    <submittedName>
        <fullName evidence="1">Uncharacterized protein</fullName>
    </submittedName>
</protein>
<name>A0A0F9MDZ9_9ZZZZ</name>
<accession>A0A0F9MDZ9</accession>
<dbReference type="AlphaFoldDB" id="A0A0F9MDZ9"/>
<dbReference type="EMBL" id="LAZR01010357">
    <property type="protein sequence ID" value="KKM67392.1"/>
    <property type="molecule type" value="Genomic_DNA"/>
</dbReference>
<feature type="non-terminal residue" evidence="1">
    <location>
        <position position="1"/>
    </location>
</feature>